<sequence>MPSHAEKPGRGEAHTSAANLLGPAAAAPPAPAAAANEGRGAPEDLVAAVSAADAAADASAAAAAALEGDDGFHETSAFPDLAARMETMVREYANGSYTEAMLMPELADRAWLQAAVFPALAEGLKLLVRHRPPDPCDFLAMILLRYSRSASQIVFKAPEVESQPRSASASRGGAGDDAAAAMAAAVIADALPATAAPRRETEPSAV</sequence>
<dbReference type="GO" id="GO:0005634">
    <property type="term" value="C:nucleus"/>
    <property type="evidence" value="ECO:0007669"/>
    <property type="project" value="UniProtKB-SubCell"/>
</dbReference>
<accession>A0A4P9WZ68</accession>
<dbReference type="Gene3D" id="1.20.890.10">
    <property type="entry name" value="cAMP-dependent protein kinase regulatory subunit, dimerization-anchoring domain"/>
    <property type="match status" value="1"/>
</dbReference>
<dbReference type="AlphaFoldDB" id="A0A4P9WZ68"/>
<keyword evidence="3" id="KW-0539">Nucleus</keyword>
<evidence type="ECO:0000256" key="2">
    <source>
        <dbReference type="ARBA" id="ARBA00010849"/>
    </source>
</evidence>
<evidence type="ECO:0000313" key="6">
    <source>
        <dbReference type="Proteomes" id="UP000274922"/>
    </source>
</evidence>
<feature type="compositionally biased region" description="Basic and acidic residues" evidence="4">
    <location>
        <begin position="1"/>
        <end position="13"/>
    </location>
</feature>
<keyword evidence="6" id="KW-1185">Reference proteome</keyword>
<evidence type="ECO:0000256" key="4">
    <source>
        <dbReference type="SAM" id="MobiDB-lite"/>
    </source>
</evidence>
<evidence type="ECO:0000313" key="5">
    <source>
        <dbReference type="EMBL" id="RKO98839.1"/>
    </source>
</evidence>
<name>A0A4P9WZ68_9FUNG</name>
<dbReference type="Pfam" id="PF05186">
    <property type="entry name" value="Dpy-30"/>
    <property type="match status" value="1"/>
</dbReference>
<dbReference type="CDD" id="cd22965">
    <property type="entry name" value="DD_DPY30_SDC1"/>
    <property type="match status" value="1"/>
</dbReference>
<evidence type="ECO:0000256" key="3">
    <source>
        <dbReference type="ARBA" id="ARBA00023242"/>
    </source>
</evidence>
<dbReference type="Proteomes" id="UP000274922">
    <property type="component" value="Unassembled WGS sequence"/>
</dbReference>
<proteinExistence type="inferred from homology"/>
<gene>
    <name evidence="5" type="ORF">CXG81DRAFT_28366</name>
</gene>
<organism evidence="5 6">
    <name type="scientific">Caulochytrium protostelioides</name>
    <dbReference type="NCBI Taxonomy" id="1555241"/>
    <lineage>
        <taxon>Eukaryota</taxon>
        <taxon>Fungi</taxon>
        <taxon>Fungi incertae sedis</taxon>
        <taxon>Chytridiomycota</taxon>
        <taxon>Chytridiomycota incertae sedis</taxon>
        <taxon>Chytridiomycetes</taxon>
        <taxon>Caulochytriales</taxon>
        <taxon>Caulochytriaceae</taxon>
        <taxon>Caulochytrium</taxon>
    </lineage>
</organism>
<dbReference type="OrthoDB" id="417678at2759"/>
<evidence type="ECO:0000256" key="1">
    <source>
        <dbReference type="ARBA" id="ARBA00004123"/>
    </source>
</evidence>
<comment type="subcellular location">
    <subcellularLocation>
        <location evidence="1">Nucleus</location>
    </subcellularLocation>
</comment>
<dbReference type="InterPro" id="IPR007858">
    <property type="entry name" value="Dpy-30_motif"/>
</dbReference>
<comment type="similarity">
    <text evidence="2">Belongs to the dpy-30 family.</text>
</comment>
<dbReference type="EMBL" id="ML014355">
    <property type="protein sequence ID" value="RKO98839.1"/>
    <property type="molecule type" value="Genomic_DNA"/>
</dbReference>
<reference evidence="6" key="1">
    <citation type="journal article" date="2018" name="Nat. Microbiol.">
        <title>Leveraging single-cell genomics to expand the fungal tree of life.</title>
        <authorList>
            <person name="Ahrendt S.R."/>
            <person name="Quandt C.A."/>
            <person name="Ciobanu D."/>
            <person name="Clum A."/>
            <person name="Salamov A."/>
            <person name="Andreopoulos B."/>
            <person name="Cheng J.F."/>
            <person name="Woyke T."/>
            <person name="Pelin A."/>
            <person name="Henrissat B."/>
            <person name="Reynolds N.K."/>
            <person name="Benny G.L."/>
            <person name="Smith M.E."/>
            <person name="James T.Y."/>
            <person name="Grigoriev I.V."/>
        </authorList>
    </citation>
    <scope>NUCLEOTIDE SEQUENCE [LARGE SCALE GENOMIC DNA]</scope>
    <source>
        <strain evidence="6">ATCC 52028</strain>
    </source>
</reference>
<protein>
    <submittedName>
        <fullName evidence="5">Uncharacterized protein</fullName>
    </submittedName>
</protein>
<feature type="region of interest" description="Disordered" evidence="4">
    <location>
        <begin position="1"/>
        <end position="40"/>
    </location>
</feature>
<dbReference type="InterPro" id="IPR049629">
    <property type="entry name" value="DPY30_SDC1_DD"/>
</dbReference>